<dbReference type="GO" id="GO:0008173">
    <property type="term" value="F:RNA methyltransferase activity"/>
    <property type="evidence" value="ECO:0007669"/>
    <property type="project" value="InterPro"/>
</dbReference>
<evidence type="ECO:0000256" key="1">
    <source>
        <dbReference type="ARBA" id="ARBA00007228"/>
    </source>
</evidence>
<dbReference type="CDD" id="cd18103">
    <property type="entry name" value="SpoU-like_RlmB"/>
    <property type="match status" value="1"/>
</dbReference>
<dbReference type="GO" id="GO:0005829">
    <property type="term" value="C:cytosol"/>
    <property type="evidence" value="ECO:0007669"/>
    <property type="project" value="TreeGrafter"/>
</dbReference>
<evidence type="ECO:0000259" key="4">
    <source>
        <dbReference type="SMART" id="SM00967"/>
    </source>
</evidence>
<accession>A0A1H3WAU4</accession>
<dbReference type="STRING" id="37625.SAMN05660420_00572"/>
<dbReference type="AlphaFoldDB" id="A0A1H3WAU4"/>
<dbReference type="InterPro" id="IPR004441">
    <property type="entry name" value="rRNA_MeTrfase_TrmH"/>
</dbReference>
<comment type="similarity">
    <text evidence="1">Belongs to the class IV-like SAM-binding methyltransferase superfamily. RNA methyltransferase TrmH family.</text>
</comment>
<dbReference type="NCBIfam" id="TIGR00186">
    <property type="entry name" value="rRNA_methyl_3"/>
    <property type="match status" value="1"/>
</dbReference>
<dbReference type="InterPro" id="IPR013123">
    <property type="entry name" value="SpoU_subst-bd"/>
</dbReference>
<evidence type="ECO:0000256" key="3">
    <source>
        <dbReference type="ARBA" id="ARBA00022679"/>
    </source>
</evidence>
<name>A0A1H3WAU4_9BACT</name>
<dbReference type="Proteomes" id="UP000199409">
    <property type="component" value="Unassembled WGS sequence"/>
</dbReference>
<dbReference type="SUPFAM" id="SSF55315">
    <property type="entry name" value="L30e-like"/>
    <property type="match status" value="1"/>
</dbReference>
<evidence type="ECO:0000313" key="6">
    <source>
        <dbReference type="Proteomes" id="UP000199409"/>
    </source>
</evidence>
<organism evidence="5 6">
    <name type="scientific">Desulfuromusa kysingii</name>
    <dbReference type="NCBI Taxonomy" id="37625"/>
    <lineage>
        <taxon>Bacteria</taxon>
        <taxon>Pseudomonadati</taxon>
        <taxon>Thermodesulfobacteriota</taxon>
        <taxon>Desulfuromonadia</taxon>
        <taxon>Desulfuromonadales</taxon>
        <taxon>Geopsychrobacteraceae</taxon>
        <taxon>Desulfuromusa</taxon>
    </lineage>
</organism>
<dbReference type="InterPro" id="IPR029026">
    <property type="entry name" value="tRNA_m1G_MTases_N"/>
</dbReference>
<dbReference type="InterPro" id="IPR029028">
    <property type="entry name" value="Alpha/beta_knot_MTases"/>
</dbReference>
<proteinExistence type="inferred from homology"/>
<dbReference type="Gene3D" id="3.30.1330.30">
    <property type="match status" value="1"/>
</dbReference>
<dbReference type="FunFam" id="3.40.1280.10:FF:000008">
    <property type="entry name" value="Group 3 RNA methyltransferase TrmH"/>
    <property type="match status" value="1"/>
</dbReference>
<dbReference type="InterPro" id="IPR029064">
    <property type="entry name" value="Ribosomal_eL30-like_sf"/>
</dbReference>
<keyword evidence="2 5" id="KW-0489">Methyltransferase</keyword>
<reference evidence="5 6" key="1">
    <citation type="submission" date="2016-10" db="EMBL/GenBank/DDBJ databases">
        <authorList>
            <person name="de Groot N.N."/>
        </authorList>
    </citation>
    <scope>NUCLEOTIDE SEQUENCE [LARGE SCALE GENOMIC DNA]</scope>
    <source>
        <strain evidence="5 6">DSM 7343</strain>
    </source>
</reference>
<dbReference type="InterPro" id="IPR001537">
    <property type="entry name" value="SpoU_MeTrfase"/>
</dbReference>
<dbReference type="EMBL" id="FNQN01000001">
    <property type="protein sequence ID" value="SDZ84205.1"/>
    <property type="molecule type" value="Genomic_DNA"/>
</dbReference>
<keyword evidence="3 5" id="KW-0808">Transferase</keyword>
<feature type="domain" description="RNA 2-O ribose methyltransferase substrate binding" evidence="4">
    <location>
        <begin position="4"/>
        <end position="80"/>
    </location>
</feature>
<dbReference type="GO" id="GO:0032259">
    <property type="term" value="P:methylation"/>
    <property type="evidence" value="ECO:0007669"/>
    <property type="project" value="UniProtKB-KW"/>
</dbReference>
<gene>
    <name evidence="5" type="ORF">SAMN05660420_00572</name>
</gene>
<dbReference type="SUPFAM" id="SSF75217">
    <property type="entry name" value="alpha/beta knot"/>
    <property type="match status" value="1"/>
</dbReference>
<keyword evidence="6" id="KW-1185">Reference proteome</keyword>
<evidence type="ECO:0000256" key="2">
    <source>
        <dbReference type="ARBA" id="ARBA00022603"/>
    </source>
</evidence>
<dbReference type="RefSeq" id="WP_175498248.1">
    <property type="nucleotide sequence ID" value="NZ_FNQN01000001.1"/>
</dbReference>
<dbReference type="PANTHER" id="PTHR46429">
    <property type="entry name" value="23S RRNA (GUANOSINE-2'-O-)-METHYLTRANSFERASE RLMB"/>
    <property type="match status" value="1"/>
</dbReference>
<dbReference type="PANTHER" id="PTHR46429:SF1">
    <property type="entry name" value="23S RRNA (GUANOSINE-2'-O-)-METHYLTRANSFERASE RLMB"/>
    <property type="match status" value="1"/>
</dbReference>
<dbReference type="Pfam" id="PF00588">
    <property type="entry name" value="SpoU_methylase"/>
    <property type="match status" value="1"/>
</dbReference>
<evidence type="ECO:0000313" key="5">
    <source>
        <dbReference type="EMBL" id="SDZ84205.1"/>
    </source>
</evidence>
<sequence>MADYLYGINPIYEAFQGEGREPLELLVVGGERNDRLNDLVAQAQQRGLRVKFYDRRELDRLAGHNNHQGALLKLTPYHYSDIDALFQCWRGSGKPAFFLLLDGVTDPHNFGAILRSAEVSGCHGVIVAKDRSCPVTPVVEKTAAGALSHLPLCQVTNLSRTIDELKKAGIWCYGLAGDEGAQDLFSADLKGGVALVVGSEGKGLRLNVRNHCDGLLSIPMLGQVSSLNASVAAGIALFEVVRQNRGG</sequence>
<protein>
    <submittedName>
        <fullName evidence="5">23S rRNA (Guanosine2251-2'-O)-methyltransferase</fullName>
    </submittedName>
</protein>
<dbReference type="Pfam" id="PF08032">
    <property type="entry name" value="SpoU_sub_bind"/>
    <property type="match status" value="1"/>
</dbReference>
<dbReference type="GO" id="GO:0006396">
    <property type="term" value="P:RNA processing"/>
    <property type="evidence" value="ECO:0007669"/>
    <property type="project" value="InterPro"/>
</dbReference>
<dbReference type="GO" id="GO:0003723">
    <property type="term" value="F:RNA binding"/>
    <property type="evidence" value="ECO:0007669"/>
    <property type="project" value="InterPro"/>
</dbReference>
<dbReference type="Gene3D" id="3.40.1280.10">
    <property type="match status" value="1"/>
</dbReference>
<dbReference type="SMART" id="SM00967">
    <property type="entry name" value="SpoU_sub_bind"/>
    <property type="match status" value="1"/>
</dbReference>